<evidence type="ECO:0000313" key="3">
    <source>
        <dbReference type="Proteomes" id="UP000326903"/>
    </source>
</evidence>
<sequence>MAKSLKKTSPKAAKRAPVKGTAKASAKKTVVKAVNKTTKTAPKKASKGVAKKAIKKVAKKSATSPAKQTGKTFLVIYHAPLDALAQNANLSLEDQAAGMALWQAWAERCGTNLLDMGAPLMNGRQIGAEGEPTTSTKEVAGYSLLSAEDWDEVMSLLEDHPHISGWHPAATIEIHETMEMPGM</sequence>
<comment type="caution">
    <text evidence="2">The sequence shown here is derived from an EMBL/GenBank/DDBJ whole genome shotgun (WGS) entry which is preliminary data.</text>
</comment>
<organism evidence="2 3">
    <name type="scientific">Ginsengibacter hankyongi</name>
    <dbReference type="NCBI Taxonomy" id="2607284"/>
    <lineage>
        <taxon>Bacteria</taxon>
        <taxon>Pseudomonadati</taxon>
        <taxon>Bacteroidota</taxon>
        <taxon>Chitinophagia</taxon>
        <taxon>Chitinophagales</taxon>
        <taxon>Chitinophagaceae</taxon>
        <taxon>Ginsengibacter</taxon>
    </lineage>
</organism>
<name>A0A5J5IPB3_9BACT</name>
<dbReference type="AlphaFoldDB" id="A0A5J5IPB3"/>
<evidence type="ECO:0008006" key="4">
    <source>
        <dbReference type="Google" id="ProtNLM"/>
    </source>
</evidence>
<dbReference type="Proteomes" id="UP000326903">
    <property type="component" value="Unassembled WGS sequence"/>
</dbReference>
<feature type="compositionally biased region" description="Basic residues" evidence="1">
    <location>
        <begin position="1"/>
        <end position="17"/>
    </location>
</feature>
<proteinExistence type="predicted"/>
<keyword evidence="3" id="KW-1185">Reference proteome</keyword>
<reference evidence="2 3" key="1">
    <citation type="submission" date="2019-09" db="EMBL/GenBank/DDBJ databases">
        <title>Draft genome sequence of Ginsengibacter sp. BR5-29.</title>
        <authorList>
            <person name="Im W.-T."/>
        </authorList>
    </citation>
    <scope>NUCLEOTIDE SEQUENCE [LARGE SCALE GENOMIC DNA]</scope>
    <source>
        <strain evidence="2 3">BR5-29</strain>
    </source>
</reference>
<evidence type="ECO:0000313" key="2">
    <source>
        <dbReference type="EMBL" id="KAA9042163.1"/>
    </source>
</evidence>
<dbReference type="RefSeq" id="WP_150414292.1">
    <property type="nucleotide sequence ID" value="NZ_VYQF01000001.1"/>
</dbReference>
<evidence type="ECO:0000256" key="1">
    <source>
        <dbReference type="SAM" id="MobiDB-lite"/>
    </source>
</evidence>
<protein>
    <recommendedName>
        <fullName evidence="4">YCII-related domain-containing protein</fullName>
    </recommendedName>
</protein>
<feature type="region of interest" description="Disordered" evidence="1">
    <location>
        <begin position="1"/>
        <end position="27"/>
    </location>
</feature>
<accession>A0A5J5IPB3</accession>
<dbReference type="EMBL" id="VYQF01000001">
    <property type="protein sequence ID" value="KAA9042163.1"/>
    <property type="molecule type" value="Genomic_DNA"/>
</dbReference>
<gene>
    <name evidence="2" type="ORF">FW778_09150</name>
</gene>